<dbReference type="KEGG" id="ssyi:EKG83_20885"/>
<keyword evidence="2" id="KW-0274">FAD</keyword>
<keyword evidence="6" id="KW-1185">Reference proteome</keyword>
<dbReference type="PROSITE" id="PS51387">
    <property type="entry name" value="FAD_PCMH"/>
    <property type="match status" value="1"/>
</dbReference>
<evidence type="ECO:0000256" key="3">
    <source>
        <dbReference type="ARBA" id="ARBA00023002"/>
    </source>
</evidence>
<protein>
    <submittedName>
        <fullName evidence="5">FAD-binding protein</fullName>
    </submittedName>
</protein>
<evidence type="ECO:0000313" key="6">
    <source>
        <dbReference type="Proteomes" id="UP000325787"/>
    </source>
</evidence>
<dbReference type="InterPro" id="IPR016166">
    <property type="entry name" value="FAD-bd_PCMH"/>
</dbReference>
<dbReference type="AlphaFoldDB" id="A0A5Q0H144"/>
<name>A0A5Q0H144_SACSY</name>
<dbReference type="EMBL" id="CP034550">
    <property type="protein sequence ID" value="QFZ19564.1"/>
    <property type="molecule type" value="Genomic_DNA"/>
</dbReference>
<dbReference type="Gene3D" id="3.30.465.10">
    <property type="match status" value="1"/>
</dbReference>
<evidence type="ECO:0000256" key="2">
    <source>
        <dbReference type="ARBA" id="ARBA00022827"/>
    </source>
</evidence>
<dbReference type="RefSeq" id="WP_063741353.1">
    <property type="nucleotide sequence ID" value="NZ_CP034550.1"/>
</dbReference>
<dbReference type="InterPro" id="IPR036318">
    <property type="entry name" value="FAD-bd_PCMH-like_sf"/>
</dbReference>
<dbReference type="OrthoDB" id="1489106at2"/>
<dbReference type="InterPro" id="IPR015213">
    <property type="entry name" value="Cholesterol_OX_subst-bd"/>
</dbReference>
<dbReference type="Proteomes" id="UP000325787">
    <property type="component" value="Chromosome"/>
</dbReference>
<dbReference type="Gene3D" id="1.10.45.10">
    <property type="entry name" value="Vanillyl-alcohol Oxidase, Chain A, domain 4"/>
    <property type="match status" value="1"/>
</dbReference>
<keyword evidence="3" id="KW-0560">Oxidoreductase</keyword>
<organism evidence="5 6">
    <name type="scientific">Saccharothrix syringae</name>
    <name type="common">Nocardiopsis syringae</name>
    <dbReference type="NCBI Taxonomy" id="103733"/>
    <lineage>
        <taxon>Bacteria</taxon>
        <taxon>Bacillati</taxon>
        <taxon>Actinomycetota</taxon>
        <taxon>Actinomycetes</taxon>
        <taxon>Pseudonocardiales</taxon>
        <taxon>Pseudonocardiaceae</taxon>
        <taxon>Saccharothrix</taxon>
    </lineage>
</organism>
<dbReference type="GO" id="GO:0071949">
    <property type="term" value="F:FAD binding"/>
    <property type="evidence" value="ECO:0007669"/>
    <property type="project" value="InterPro"/>
</dbReference>
<gene>
    <name evidence="5" type="ORF">EKG83_20885</name>
</gene>
<dbReference type="InterPro" id="IPR016171">
    <property type="entry name" value="Vanillyl_alc_oxidase_C-sub2"/>
</dbReference>
<dbReference type="SUPFAM" id="SSF56176">
    <property type="entry name" value="FAD-binding/transporter-associated domain-like"/>
    <property type="match status" value="1"/>
</dbReference>
<dbReference type="InterPro" id="IPR016169">
    <property type="entry name" value="FAD-bd_PCMH_sub2"/>
</dbReference>
<dbReference type="Gene3D" id="3.30.43.10">
    <property type="entry name" value="Uridine Diphospho-n-acetylenolpyruvylglucosamine Reductase, domain 2"/>
    <property type="match status" value="1"/>
</dbReference>
<sequence>MTRALSGRAHDAPPGFPRALPVRRRPYRNWVDRIHVDDVWTCSPRTAEDVVALANWAWSHGYRVRAAGEGHSVGPLVLTDRQPDAQRVVLADTRDHLDHVQVLPGEAPLVRVGPGASVRSLLEHLARHGLALPCTTGCGEFTVGGALAVGGHGTGAAAPAHGTMSDLVVALDAVVWDAASGRYAVRGFRRGDPDTAALLTHVGRAFVTEVTLAAVADHTLRCASDTTALSGEVFAAPEAAAPRSVAALVERCGAVDVLWFPYSERTWLRTFEPAPVRPPTSRAVTGPYNYPFTDHIPEAVSRVVSRVVGEHPRYALGLGEAQHAASVAGLAATASADLWGRSKDLLLYSRPNVLRYAWSGHAIVTCRAELQRVVHDFAVRYRELRDGYRDRERYPANGPVELRVTGVDHAGGPTLSPVAADPDHPHWDVAVWVSVLGFPGTGHAESFHRDLERFAFDHYRPPYAVVRPEWAKGWGYTTSAGWADAAVLGGAVPAAFGASWNRVVTRLDALDPHRVFGNPFLDRLLVAGSGGRT</sequence>
<dbReference type="Pfam" id="PF09129">
    <property type="entry name" value="Chol_subst-bind"/>
    <property type="match status" value="1"/>
</dbReference>
<dbReference type="InterPro" id="IPR006094">
    <property type="entry name" value="Oxid_FAD_bind_N"/>
</dbReference>
<reference evidence="6" key="1">
    <citation type="journal article" date="2021" name="Curr. Microbiol.">
        <title>Complete genome of nocamycin-producing strain Saccharothrix syringae NRRL B-16468 reveals the biosynthetic potential for secondary metabolites.</title>
        <authorList>
            <person name="Mo X."/>
            <person name="Yang S."/>
        </authorList>
    </citation>
    <scope>NUCLEOTIDE SEQUENCE [LARGE SCALE GENOMIC DNA]</scope>
    <source>
        <strain evidence="6">ATCC 51364 / DSM 43886 / JCM 6844 / KCTC 9398 / NBRC 14523 / NRRL B-16468 / INA 2240</strain>
    </source>
</reference>
<evidence type="ECO:0000256" key="1">
    <source>
        <dbReference type="ARBA" id="ARBA00022630"/>
    </source>
</evidence>
<dbReference type="InterPro" id="IPR016170">
    <property type="entry name" value="Cytok_DH_C_sf"/>
</dbReference>
<dbReference type="GO" id="GO:0016899">
    <property type="term" value="F:oxidoreductase activity, acting on the CH-OH group of donors, oxygen as acceptor"/>
    <property type="evidence" value="ECO:0007669"/>
    <property type="project" value="InterPro"/>
</dbReference>
<proteinExistence type="predicted"/>
<dbReference type="Gene3D" id="3.40.462.10">
    <property type="entry name" value="FAD-linked oxidases, C-terminal domain"/>
    <property type="match status" value="1"/>
</dbReference>
<evidence type="ECO:0000313" key="5">
    <source>
        <dbReference type="EMBL" id="QFZ19564.1"/>
    </source>
</evidence>
<dbReference type="InterPro" id="IPR016167">
    <property type="entry name" value="FAD-bd_PCMH_sub1"/>
</dbReference>
<dbReference type="SUPFAM" id="SSF55103">
    <property type="entry name" value="FAD-linked oxidases, C-terminal domain"/>
    <property type="match status" value="1"/>
</dbReference>
<dbReference type="PANTHER" id="PTHR43762:SF1">
    <property type="entry name" value="D-ARABINONO-1,4-LACTONE OXIDASE"/>
    <property type="match status" value="1"/>
</dbReference>
<evidence type="ECO:0000259" key="4">
    <source>
        <dbReference type="PROSITE" id="PS51387"/>
    </source>
</evidence>
<dbReference type="InterPro" id="IPR016164">
    <property type="entry name" value="FAD-linked_Oxase-like_C"/>
</dbReference>
<dbReference type="Pfam" id="PF01565">
    <property type="entry name" value="FAD_binding_4"/>
    <property type="match status" value="1"/>
</dbReference>
<accession>A0A5Q0H144</accession>
<feature type="domain" description="FAD-binding PCMH-type" evidence="4">
    <location>
        <begin position="33"/>
        <end position="217"/>
    </location>
</feature>
<dbReference type="InterPro" id="IPR010031">
    <property type="entry name" value="FAD_lactone_oxidase-like"/>
</dbReference>
<keyword evidence="1" id="KW-0285">Flavoprotein</keyword>
<dbReference type="PANTHER" id="PTHR43762">
    <property type="entry name" value="L-GULONOLACTONE OXIDASE"/>
    <property type="match status" value="1"/>
</dbReference>